<dbReference type="Pfam" id="PF00176">
    <property type="entry name" value="SNF2-rel_dom"/>
    <property type="match status" value="1"/>
</dbReference>
<evidence type="ECO:0000259" key="5">
    <source>
        <dbReference type="Pfam" id="PF00176"/>
    </source>
</evidence>
<organism evidence="6 7">
    <name type="scientific">Brassica cretica</name>
    <name type="common">Mustard</name>
    <dbReference type="NCBI Taxonomy" id="69181"/>
    <lineage>
        <taxon>Eukaryota</taxon>
        <taxon>Viridiplantae</taxon>
        <taxon>Streptophyta</taxon>
        <taxon>Embryophyta</taxon>
        <taxon>Tracheophyta</taxon>
        <taxon>Spermatophyta</taxon>
        <taxon>Magnoliopsida</taxon>
        <taxon>eudicotyledons</taxon>
        <taxon>Gunneridae</taxon>
        <taxon>Pentapetalae</taxon>
        <taxon>rosids</taxon>
        <taxon>malvids</taxon>
        <taxon>Brassicales</taxon>
        <taxon>Brassicaceae</taxon>
        <taxon>Brassiceae</taxon>
        <taxon>Brassica</taxon>
    </lineage>
</organism>
<evidence type="ECO:0000256" key="4">
    <source>
        <dbReference type="SAM" id="MobiDB-lite"/>
    </source>
</evidence>
<dbReference type="InterPro" id="IPR027417">
    <property type="entry name" value="P-loop_NTPase"/>
</dbReference>
<evidence type="ECO:0000256" key="1">
    <source>
        <dbReference type="ARBA" id="ARBA00022741"/>
    </source>
</evidence>
<evidence type="ECO:0000313" key="6">
    <source>
        <dbReference type="EMBL" id="KAF3542586.1"/>
    </source>
</evidence>
<dbReference type="Gene3D" id="3.40.50.10810">
    <property type="entry name" value="Tandem AAA-ATPase domain"/>
    <property type="match status" value="1"/>
</dbReference>
<keyword evidence="3" id="KW-0067">ATP-binding</keyword>
<dbReference type="Proteomes" id="UP000266723">
    <property type="component" value="Unassembled WGS sequence"/>
</dbReference>
<dbReference type="InterPro" id="IPR038718">
    <property type="entry name" value="SNF2-like_sf"/>
</dbReference>
<reference evidence="6 7" key="1">
    <citation type="journal article" date="2020" name="BMC Genomics">
        <title>Intraspecific diversification of the crop wild relative Brassica cretica Lam. using demographic model selection.</title>
        <authorList>
            <person name="Kioukis A."/>
            <person name="Michalopoulou V.A."/>
            <person name="Briers L."/>
            <person name="Pirintsos S."/>
            <person name="Studholme D.J."/>
            <person name="Pavlidis P."/>
            <person name="Sarris P.F."/>
        </authorList>
    </citation>
    <scope>NUCLEOTIDE SEQUENCE [LARGE SCALE GENOMIC DNA]</scope>
    <source>
        <strain evidence="7">cv. PFS-1207/04</strain>
    </source>
</reference>
<feature type="compositionally biased region" description="Basic and acidic residues" evidence="4">
    <location>
        <begin position="13"/>
        <end position="27"/>
    </location>
</feature>
<comment type="caution">
    <text evidence="6">The sequence shown here is derived from an EMBL/GenBank/DDBJ whole genome shotgun (WGS) entry which is preliminary data.</text>
</comment>
<keyword evidence="2" id="KW-0378">Hydrolase</keyword>
<feature type="region of interest" description="Disordered" evidence="4">
    <location>
        <begin position="1"/>
        <end position="28"/>
    </location>
</feature>
<evidence type="ECO:0000256" key="3">
    <source>
        <dbReference type="ARBA" id="ARBA00022840"/>
    </source>
</evidence>
<dbReference type="SUPFAM" id="SSF52540">
    <property type="entry name" value="P-loop containing nucleoside triphosphate hydrolases"/>
    <property type="match status" value="1"/>
</dbReference>
<keyword evidence="7" id="KW-1185">Reference proteome</keyword>
<sequence length="144" mass="16337">MVLLSDDENGSSDMEKAKDEEARELNSKKRPAAGTLVVCPASVVTQWARELDEKVSDESKLSVLVYHGGNRTKDPSVLANMMWLSQLTPLLPMKFPNSSWWMRMRMMTKIHWLQLGDCNNKAFHNAVKISEARNTIREIKCQSG</sequence>
<gene>
    <name evidence="6" type="ORF">DY000_02009856</name>
</gene>
<dbReference type="PANTHER" id="PTHR45626">
    <property type="entry name" value="TRANSCRIPTION TERMINATION FACTOR 2-RELATED"/>
    <property type="match status" value="1"/>
</dbReference>
<feature type="domain" description="SNF2 N-terminal" evidence="5">
    <location>
        <begin position="32"/>
        <end position="79"/>
    </location>
</feature>
<accession>A0ABQ7BRU3</accession>
<dbReference type="InterPro" id="IPR000330">
    <property type="entry name" value="SNF2_N"/>
</dbReference>
<protein>
    <recommendedName>
        <fullName evidence="5">SNF2 N-terminal domain-containing protein</fullName>
    </recommendedName>
</protein>
<dbReference type="InterPro" id="IPR050628">
    <property type="entry name" value="SNF2_RAD54_helicase_TF"/>
</dbReference>
<name>A0ABQ7BRU3_BRACR</name>
<evidence type="ECO:0000313" key="7">
    <source>
        <dbReference type="Proteomes" id="UP000266723"/>
    </source>
</evidence>
<dbReference type="PANTHER" id="PTHR45626:SF34">
    <property type="entry name" value="HELICASE-LIKE TRANSCRIPTION FACTOR CHR27"/>
    <property type="match status" value="1"/>
</dbReference>
<feature type="compositionally biased region" description="Acidic residues" evidence="4">
    <location>
        <begin position="1"/>
        <end position="10"/>
    </location>
</feature>
<keyword evidence="1" id="KW-0547">Nucleotide-binding</keyword>
<proteinExistence type="predicted"/>
<evidence type="ECO:0000256" key="2">
    <source>
        <dbReference type="ARBA" id="ARBA00022801"/>
    </source>
</evidence>
<dbReference type="EMBL" id="QGKV02000832">
    <property type="protein sequence ID" value="KAF3542586.1"/>
    <property type="molecule type" value="Genomic_DNA"/>
</dbReference>